<dbReference type="OMA" id="FTSWREY"/>
<proteinExistence type="predicted"/>
<dbReference type="EMBL" id="HE573027">
    <property type="protein sequence ID" value="CCC53684.1"/>
    <property type="molecule type" value="Genomic_DNA"/>
</dbReference>
<dbReference type="VEuPathDB" id="TriTrypDB:TvY486_1111680"/>
<accession>G0UCX4</accession>
<gene>
    <name evidence="1" type="ORF">TVY486_1111680</name>
</gene>
<reference evidence="1" key="1">
    <citation type="journal article" date="2012" name="Proc. Natl. Acad. Sci. U.S.A.">
        <title>Antigenic diversity is generated by distinct evolutionary mechanisms in African trypanosome species.</title>
        <authorList>
            <person name="Jackson A.P."/>
            <person name="Berry A."/>
            <person name="Aslett M."/>
            <person name="Allison H.C."/>
            <person name="Burton P."/>
            <person name="Vavrova-Anderson J."/>
            <person name="Brown R."/>
            <person name="Browne H."/>
            <person name="Corton N."/>
            <person name="Hauser H."/>
            <person name="Gamble J."/>
            <person name="Gilderthorp R."/>
            <person name="Marcello L."/>
            <person name="McQuillan J."/>
            <person name="Otto T.D."/>
            <person name="Quail M.A."/>
            <person name="Sanders M.J."/>
            <person name="van Tonder A."/>
            <person name="Ginger M.L."/>
            <person name="Field M.C."/>
            <person name="Barry J.D."/>
            <person name="Hertz-Fowler C."/>
            <person name="Berriman M."/>
        </authorList>
    </citation>
    <scope>NUCLEOTIDE SEQUENCE</scope>
    <source>
        <strain evidence="1">Y486</strain>
    </source>
</reference>
<name>G0UCX4_TRYVY</name>
<dbReference type="AlphaFoldDB" id="G0UCX4"/>
<organism evidence="1">
    <name type="scientific">Trypanosoma vivax (strain Y486)</name>
    <dbReference type="NCBI Taxonomy" id="1055687"/>
    <lineage>
        <taxon>Eukaryota</taxon>
        <taxon>Discoba</taxon>
        <taxon>Euglenozoa</taxon>
        <taxon>Kinetoplastea</taxon>
        <taxon>Metakinetoplastina</taxon>
        <taxon>Trypanosomatida</taxon>
        <taxon>Trypanosomatidae</taxon>
        <taxon>Trypanosoma</taxon>
        <taxon>Duttonella</taxon>
    </lineage>
</organism>
<evidence type="ECO:0000313" key="1">
    <source>
        <dbReference type="EMBL" id="CCC53684.1"/>
    </source>
</evidence>
<sequence length="283" mass="30963">MEICDFDQLENTVEQYATKGAGDRGWRIDTTVPYSPPGPLTAYPFASQDGVGVRLAMTRGDVTVGADFSSHVKATWRDFLPTFLWKRTYPGTRHELLLRTATAPSLSYRARLPDFIITSETQLLDGLSTKCTATTRISPRNQMGFSFSYDPSRTGLRNYTFAFARQGCASVRGGDIVAKYDAITGPAIHTRIPVNPYAGAVILAEQTRFLVGAEARSPCGAQILLNANLVDSRATLILTRSIASTWKVRMQCSAVLSGPRTTTLSCTKFMPQFGIVFLSNDAP</sequence>
<protein>
    <submittedName>
        <fullName evidence="1">Uncharacterized protein</fullName>
    </submittedName>
</protein>